<gene>
    <name evidence="2" type="ORF">ES677_05220</name>
</gene>
<comment type="caution">
    <text evidence="2">The sequence shown here is derived from an EMBL/GenBank/DDBJ whole genome shotgun (WGS) entry which is preliminary data.</text>
</comment>
<dbReference type="RefSeq" id="WP_148380649.1">
    <property type="nucleotide sequence ID" value="NZ_VSKN01000005.1"/>
</dbReference>
<protein>
    <submittedName>
        <fullName evidence="2">Uncharacterized protein</fullName>
    </submittedName>
</protein>
<proteinExistence type="predicted"/>
<keyword evidence="3" id="KW-1185">Reference proteome</keyword>
<organism evidence="2 3">
    <name type="scientific">Bizionia gelidisalsuginis</name>
    <dbReference type="NCBI Taxonomy" id="291188"/>
    <lineage>
        <taxon>Bacteria</taxon>
        <taxon>Pseudomonadati</taxon>
        <taxon>Bacteroidota</taxon>
        <taxon>Flavobacteriia</taxon>
        <taxon>Flavobacteriales</taxon>
        <taxon>Flavobacteriaceae</taxon>
        <taxon>Bizionia</taxon>
    </lineage>
</organism>
<name>A0ABY3MBT7_9FLAO</name>
<dbReference type="Proteomes" id="UP000323621">
    <property type="component" value="Unassembled WGS sequence"/>
</dbReference>
<accession>A0ABY3MBT7</accession>
<keyword evidence="1" id="KW-0472">Membrane</keyword>
<reference evidence="2 3" key="1">
    <citation type="submission" date="2019-08" db="EMBL/GenBank/DDBJ databases">
        <title>Genomes of Antarctic Bizionia species.</title>
        <authorList>
            <person name="Bowman J.P."/>
        </authorList>
    </citation>
    <scope>NUCLEOTIDE SEQUENCE [LARGE SCALE GENOMIC DNA]</scope>
    <source>
        <strain evidence="2 3">IC164</strain>
    </source>
</reference>
<evidence type="ECO:0000256" key="1">
    <source>
        <dbReference type="SAM" id="Phobius"/>
    </source>
</evidence>
<feature type="transmembrane region" description="Helical" evidence="1">
    <location>
        <begin position="90"/>
        <end position="108"/>
    </location>
</feature>
<keyword evidence="1" id="KW-0812">Transmembrane</keyword>
<keyword evidence="1" id="KW-1133">Transmembrane helix</keyword>
<evidence type="ECO:0000313" key="2">
    <source>
        <dbReference type="EMBL" id="TYC14782.1"/>
    </source>
</evidence>
<evidence type="ECO:0000313" key="3">
    <source>
        <dbReference type="Proteomes" id="UP000323621"/>
    </source>
</evidence>
<sequence>MKSINRNKIVRTITKYKGKDGKPNSYEIEFMSFSKFDSKSVYKYIDGNIEIYPYKWYDLRRIYQIPAHYFFHKLNIFFKTEINLTKTKTIAMYFTVFIMESLFAWLIVELVKFVISKI</sequence>
<dbReference type="EMBL" id="VSKN01000005">
    <property type="protein sequence ID" value="TYC14782.1"/>
    <property type="molecule type" value="Genomic_DNA"/>
</dbReference>